<protein>
    <recommendedName>
        <fullName evidence="3">PBP domain-containing protein</fullName>
    </recommendedName>
</protein>
<evidence type="ECO:0008006" key="3">
    <source>
        <dbReference type="Google" id="ProtNLM"/>
    </source>
</evidence>
<evidence type="ECO:0000313" key="2">
    <source>
        <dbReference type="Proteomes" id="UP000246702"/>
    </source>
</evidence>
<dbReference type="PANTHER" id="PTHR37945">
    <property type="entry name" value="EXTRACELLULAR TUNGSTATE BINDING PROTEIN"/>
    <property type="match status" value="1"/>
</dbReference>
<reference evidence="1 2" key="1">
    <citation type="submission" date="2016-12" db="EMBL/GenBank/DDBJ databases">
        <title>The genomes of Aspergillus section Nigri reveals drivers in fungal speciation.</title>
        <authorList>
            <consortium name="DOE Joint Genome Institute"/>
            <person name="Vesth T.C."/>
            <person name="Nybo J."/>
            <person name="Theobald S."/>
            <person name="Brandl J."/>
            <person name="Frisvad J.C."/>
            <person name="Nielsen K.F."/>
            <person name="Lyhne E.K."/>
            <person name="Kogle M.E."/>
            <person name="Kuo A."/>
            <person name="Riley R."/>
            <person name="Clum A."/>
            <person name="Nolan M."/>
            <person name="Lipzen A."/>
            <person name="Salamov A."/>
            <person name="Henrissat B."/>
            <person name="Wiebenga A."/>
            <person name="De Vries R.P."/>
            <person name="Grigoriev I.V."/>
            <person name="Mortensen U.H."/>
            <person name="Andersen M.R."/>
            <person name="Baker S.E."/>
        </authorList>
    </citation>
    <scope>NUCLEOTIDE SEQUENCE [LARGE SCALE GENOMIC DNA]</scope>
    <source>
        <strain evidence="1 2">CBS 115572</strain>
    </source>
</reference>
<keyword evidence="2" id="KW-1185">Reference proteome</keyword>
<dbReference type="RefSeq" id="XP_025470642.1">
    <property type="nucleotide sequence ID" value="XM_025610997.1"/>
</dbReference>
<dbReference type="InterPro" id="IPR052738">
    <property type="entry name" value="ABC-Tungstate_binding"/>
</dbReference>
<dbReference type="STRING" id="1450535.A0A317X6T7"/>
<proteinExistence type="predicted"/>
<dbReference type="PANTHER" id="PTHR37945:SF1">
    <property type="entry name" value="EXTRACELLULAR TUNGSTATE BINDING PROTEIN"/>
    <property type="match status" value="1"/>
</dbReference>
<organism evidence="1 2">
    <name type="scientific">Aspergillus sclerotioniger CBS 115572</name>
    <dbReference type="NCBI Taxonomy" id="1450535"/>
    <lineage>
        <taxon>Eukaryota</taxon>
        <taxon>Fungi</taxon>
        <taxon>Dikarya</taxon>
        <taxon>Ascomycota</taxon>
        <taxon>Pezizomycotina</taxon>
        <taxon>Eurotiomycetes</taxon>
        <taxon>Eurotiomycetidae</taxon>
        <taxon>Eurotiales</taxon>
        <taxon>Aspergillaceae</taxon>
        <taxon>Aspergillus</taxon>
        <taxon>Aspergillus subgen. Circumdati</taxon>
    </lineage>
</organism>
<dbReference type="AlphaFoldDB" id="A0A317X6T7"/>
<sequence>MTYDQIAVGGGSCYLLRTNGTVKMYSAYSINWVTLGQDESNRQIVGNGPFIRRANGEVYEYKEHKWKRLDTLTKMWVWGDITWRWQEQEHLLSCHDFGAPDEWRVRGGDTQTKDLVMVQNSIYQLAEDGTISYLKKGKWKILDDKNATAIATDDNSLFKLDKQGFVSQLYGQQQWQLVGVFPIVQIAAGRAGLFARHENGSIYEHCGGMIWNQRDMNTDNVHLAVGDDAYRVNSKGELYRFDRGERNWELLHSNLTISQTKEQIANHIPSNPILSIGIAETPWCGVLRSLALGFIDFHASISPDPFNVAWNLNTSAKLIESLQNGKVDIVIASHVLPTRPEAETAAGSTDTVLYPMHYLFNDHVLLVGPPSNPAGLDPESHITTMLADLVTAGERNPTCEMMFLGRSGDSAIKAIESDLWNQVRPWMIHSPNWYQETVMTDQEMDLATAGNLNMYTLTERSFFQFMGQTALGSRFIIYKSSEDAPDEIPPIPAHLVISAQAQASNLAKDFAAWVTGPEGRAVVKNFNIGTVWGFSAPTN</sequence>
<name>A0A317X6T7_9EURO</name>
<gene>
    <name evidence="1" type="ORF">BO94DRAFT_531874</name>
</gene>
<dbReference type="Proteomes" id="UP000246702">
    <property type="component" value="Unassembled WGS sequence"/>
</dbReference>
<dbReference type="GeneID" id="37113140"/>
<dbReference type="OrthoDB" id="10260248at2759"/>
<comment type="caution">
    <text evidence="1">The sequence shown here is derived from an EMBL/GenBank/DDBJ whole genome shotgun (WGS) entry which is preliminary data.</text>
</comment>
<dbReference type="Gene3D" id="3.40.190.10">
    <property type="entry name" value="Periplasmic binding protein-like II"/>
    <property type="match status" value="2"/>
</dbReference>
<dbReference type="SUPFAM" id="SSF53850">
    <property type="entry name" value="Periplasmic binding protein-like II"/>
    <property type="match status" value="1"/>
</dbReference>
<accession>A0A317X6T7</accession>
<dbReference type="EMBL" id="MSFK01000005">
    <property type="protein sequence ID" value="PWY93881.1"/>
    <property type="molecule type" value="Genomic_DNA"/>
</dbReference>
<evidence type="ECO:0000313" key="1">
    <source>
        <dbReference type="EMBL" id="PWY93881.1"/>
    </source>
</evidence>